<evidence type="ECO:0000313" key="4">
    <source>
        <dbReference type="EMBL" id="AFL95850.1"/>
    </source>
</evidence>
<keyword evidence="5" id="KW-1185">Reference proteome</keyword>
<dbReference type="PANTHER" id="PTHR30545">
    <property type="entry name" value="SUGAR FERMENTATION STIMULATION PROTEIN A"/>
    <property type="match status" value="1"/>
</dbReference>
<dbReference type="STRING" id="163003.CL1_1653"/>
<dbReference type="Proteomes" id="UP000006064">
    <property type="component" value="Chromosome"/>
</dbReference>
<dbReference type="NCBIfam" id="TIGR00230">
    <property type="entry name" value="sfsA"/>
    <property type="match status" value="1"/>
</dbReference>
<evidence type="ECO:0000313" key="5">
    <source>
        <dbReference type="Proteomes" id="UP000006064"/>
    </source>
</evidence>
<dbReference type="Pfam" id="PF03749">
    <property type="entry name" value="SfsA"/>
    <property type="match status" value="1"/>
</dbReference>
<dbReference type="RefSeq" id="WP_014789481.1">
    <property type="nucleotide sequence ID" value="NC_018015.1"/>
</dbReference>
<dbReference type="AlphaFoldDB" id="I3ZVW6"/>
<evidence type="ECO:0000259" key="3">
    <source>
        <dbReference type="Pfam" id="PF17746"/>
    </source>
</evidence>
<gene>
    <name evidence="1" type="primary">sfsA</name>
    <name evidence="4" type="ORF">CL1_1653</name>
</gene>
<feature type="domain" description="SfsA N-terminal OB" evidence="3">
    <location>
        <begin position="16"/>
        <end position="72"/>
    </location>
</feature>
<reference evidence="4 5" key="1">
    <citation type="journal article" date="2012" name="J. Bacteriol.">
        <title>Complete Genome Sequence of the Hyperthermophilic Archaeon Thermococcus sp. Strain CL1, Isolated from a Paralvinella sp. Polychaete Worm Collected from a Hydrothermal Vent.</title>
        <authorList>
            <person name="Jung J.H."/>
            <person name="Holden J.F."/>
            <person name="Seo D.H."/>
            <person name="Park K.H."/>
            <person name="Shin H."/>
            <person name="Ryu S."/>
            <person name="Lee J.H."/>
            <person name="Park C.S."/>
        </authorList>
    </citation>
    <scope>NUCLEOTIDE SEQUENCE [LARGE SCALE GENOMIC DNA]</scope>
    <source>
        <strain evidence="5">DSM 27260 / KACC 17922 / CL1</strain>
    </source>
</reference>
<name>I3ZVW6_THECF</name>
<dbReference type="KEGG" id="thm:CL1_1653"/>
<dbReference type="OrthoDB" id="34139at2157"/>
<dbReference type="GeneID" id="13036958"/>
<dbReference type="HOGENOM" id="CLU_052299_2_0_2"/>
<organism evidence="4 5">
    <name type="scientific">Thermococcus cleftensis (strain DSM 27260 / KACC 17922 / CL1)</name>
    <dbReference type="NCBI Taxonomy" id="163003"/>
    <lineage>
        <taxon>Archaea</taxon>
        <taxon>Methanobacteriati</taxon>
        <taxon>Methanobacteriota</taxon>
        <taxon>Thermococci</taxon>
        <taxon>Thermococcales</taxon>
        <taxon>Thermococcaceae</taxon>
        <taxon>Thermococcus</taxon>
    </lineage>
</organism>
<sequence>MREVLLKLNVVPCVFLERLNRFVALVEVNGEIRKALVTNTGRLEEFMVPGRRAFCLPKSGGKTDFVLLAFEDLDGKGAVIDTRTQAKAFERAVELNLIPWLRDCSIKRREVRVGNSRLDYLFDCPEGEVYAEMKSAVLRGGERGEYAMYPDCPSVRGQKHVRELMELSRAGKKAMIFFVGAMPGVEKFRPYEGGDPEIARLLKKASKAGVEIRALSISLLPDGRVVLERPSLEIDL</sequence>
<evidence type="ECO:0000256" key="1">
    <source>
        <dbReference type="HAMAP-Rule" id="MF_00095"/>
    </source>
</evidence>
<dbReference type="EMBL" id="CP003651">
    <property type="protein sequence ID" value="AFL95850.1"/>
    <property type="molecule type" value="Genomic_DNA"/>
</dbReference>
<dbReference type="Gene3D" id="2.40.50.580">
    <property type="match status" value="1"/>
</dbReference>
<protein>
    <recommendedName>
        <fullName evidence="1">Sugar fermentation stimulation protein homolog</fullName>
    </recommendedName>
</protein>
<dbReference type="Gene3D" id="3.40.1350.60">
    <property type="match status" value="1"/>
</dbReference>
<evidence type="ECO:0000259" key="2">
    <source>
        <dbReference type="Pfam" id="PF03749"/>
    </source>
</evidence>
<dbReference type="HAMAP" id="MF_00095">
    <property type="entry name" value="SfsA"/>
    <property type="match status" value="1"/>
</dbReference>
<dbReference type="InterPro" id="IPR041465">
    <property type="entry name" value="SfsA_N"/>
</dbReference>
<proteinExistence type="inferred from homology"/>
<feature type="domain" description="Sugar fermentation stimulation protein C-terminal" evidence="2">
    <location>
        <begin position="85"/>
        <end position="219"/>
    </location>
</feature>
<dbReference type="InterPro" id="IPR005224">
    <property type="entry name" value="SfsA"/>
</dbReference>
<dbReference type="Pfam" id="PF17746">
    <property type="entry name" value="SfsA_N"/>
    <property type="match status" value="1"/>
</dbReference>
<dbReference type="GO" id="GO:0003677">
    <property type="term" value="F:DNA binding"/>
    <property type="evidence" value="ECO:0007669"/>
    <property type="project" value="InterPro"/>
</dbReference>
<accession>I3ZVW6</accession>
<dbReference type="CDD" id="cd22358">
    <property type="entry name" value="SfsA-like_archaeal"/>
    <property type="match status" value="1"/>
</dbReference>
<dbReference type="PANTHER" id="PTHR30545:SF2">
    <property type="entry name" value="SUGAR FERMENTATION STIMULATION PROTEIN A"/>
    <property type="match status" value="1"/>
</dbReference>
<comment type="similarity">
    <text evidence="1">Belongs to the SfsA family.</text>
</comment>
<dbReference type="InterPro" id="IPR040452">
    <property type="entry name" value="SfsA_C"/>
</dbReference>